<keyword evidence="3" id="KW-1185">Reference proteome</keyword>
<feature type="compositionally biased region" description="Basic and acidic residues" evidence="1">
    <location>
        <begin position="1"/>
        <end position="12"/>
    </location>
</feature>
<protein>
    <submittedName>
        <fullName evidence="2">Uncharacterized protein</fullName>
    </submittedName>
</protein>
<proteinExistence type="predicted"/>
<gene>
    <name evidence="2" type="ORF">HID58_040284</name>
</gene>
<feature type="region of interest" description="Disordered" evidence="1">
    <location>
        <begin position="1"/>
        <end position="60"/>
    </location>
</feature>
<organism evidence="2 3">
    <name type="scientific">Brassica napus</name>
    <name type="common">Rape</name>
    <dbReference type="NCBI Taxonomy" id="3708"/>
    <lineage>
        <taxon>Eukaryota</taxon>
        <taxon>Viridiplantae</taxon>
        <taxon>Streptophyta</taxon>
        <taxon>Embryophyta</taxon>
        <taxon>Tracheophyta</taxon>
        <taxon>Spermatophyta</taxon>
        <taxon>Magnoliopsida</taxon>
        <taxon>eudicotyledons</taxon>
        <taxon>Gunneridae</taxon>
        <taxon>Pentapetalae</taxon>
        <taxon>rosids</taxon>
        <taxon>malvids</taxon>
        <taxon>Brassicales</taxon>
        <taxon>Brassicaceae</taxon>
        <taxon>Brassiceae</taxon>
        <taxon>Brassica</taxon>
    </lineage>
</organism>
<evidence type="ECO:0000313" key="3">
    <source>
        <dbReference type="Proteomes" id="UP000824890"/>
    </source>
</evidence>
<evidence type="ECO:0000256" key="1">
    <source>
        <dbReference type="SAM" id="MobiDB-lite"/>
    </source>
</evidence>
<reference evidence="2 3" key="1">
    <citation type="submission" date="2021-05" db="EMBL/GenBank/DDBJ databases">
        <title>Genome Assembly of Synthetic Allotetraploid Brassica napus Reveals Homoeologous Exchanges between Subgenomes.</title>
        <authorList>
            <person name="Davis J.T."/>
        </authorList>
    </citation>
    <scope>NUCLEOTIDE SEQUENCE [LARGE SCALE GENOMIC DNA]</scope>
    <source>
        <strain evidence="3">cv. Da-Ae</strain>
        <tissue evidence="2">Seedling</tissue>
    </source>
</reference>
<dbReference type="Proteomes" id="UP000824890">
    <property type="component" value="Unassembled WGS sequence"/>
</dbReference>
<comment type="caution">
    <text evidence="2">The sequence shown here is derived from an EMBL/GenBank/DDBJ whole genome shotgun (WGS) entry which is preliminary data.</text>
</comment>
<feature type="compositionally biased region" description="Basic residues" evidence="1">
    <location>
        <begin position="33"/>
        <end position="48"/>
    </location>
</feature>
<name>A0ABQ8B7K6_BRANA</name>
<accession>A0ABQ8B7K6</accession>
<dbReference type="EMBL" id="JAGKQM010000011">
    <property type="protein sequence ID" value="KAH0900781.1"/>
    <property type="molecule type" value="Genomic_DNA"/>
</dbReference>
<sequence length="60" mass="6961">MIKRIRENPGDSRRRRCDGTIPSREPFLPGDKSRRRSVVRTSTSRRRKPEPSGDLTGIIR</sequence>
<evidence type="ECO:0000313" key="2">
    <source>
        <dbReference type="EMBL" id="KAH0900781.1"/>
    </source>
</evidence>